<dbReference type="Proteomes" id="UP001152614">
    <property type="component" value="Unassembled WGS sequence"/>
</dbReference>
<protein>
    <submittedName>
        <fullName evidence="1">Uncharacterized protein</fullName>
    </submittedName>
</protein>
<proteinExistence type="predicted"/>
<evidence type="ECO:0000313" key="2">
    <source>
        <dbReference type="Proteomes" id="UP001152614"/>
    </source>
</evidence>
<reference evidence="1" key="2">
    <citation type="journal article" date="2023" name="Food Microbiol.">
        <title>Evaluation of the fermentation potential of lactic acid bacteria isolated from herbs, fruits and vegetables as starter cultures in nut-based milk alternatives.</title>
        <authorList>
            <person name="Huang W."/>
            <person name="Dong A."/>
            <person name="Pham H.T."/>
            <person name="Zhou C."/>
            <person name="Huo Z."/>
            <person name="Watjen A.P."/>
            <person name="Prakash S."/>
            <person name="Bang-Berthelsen C.H."/>
            <person name="Turner M.S."/>
        </authorList>
    </citation>
    <scope>NUCLEOTIDE SEQUENCE</scope>
    <source>
        <strain evidence="1">3</strain>
    </source>
</reference>
<name>A0A9X4NIA1_9LACT</name>
<evidence type="ECO:0000313" key="1">
    <source>
        <dbReference type="EMBL" id="MDG4983922.1"/>
    </source>
</evidence>
<sequence>MPLYPSQSHWLDCYRRTYQDFKPKLANIRLRVDDLSYQVKINKQNRSYRYDPLREILGNHKMSLTKALNYFEGLSNNANEEIKATTEYQECLKFIEGIELYLERVALLSREVNKKLEGI</sequence>
<organism evidence="1 2">
    <name type="scientific">Lactococcus lactis</name>
    <dbReference type="NCBI Taxonomy" id="1358"/>
    <lineage>
        <taxon>Bacteria</taxon>
        <taxon>Bacillati</taxon>
        <taxon>Bacillota</taxon>
        <taxon>Bacilli</taxon>
        <taxon>Lactobacillales</taxon>
        <taxon>Streptococcaceae</taxon>
        <taxon>Lactococcus</taxon>
    </lineage>
</organism>
<dbReference type="EMBL" id="JAOWLY010000006">
    <property type="protein sequence ID" value="MDG4983922.1"/>
    <property type="molecule type" value="Genomic_DNA"/>
</dbReference>
<dbReference type="AlphaFoldDB" id="A0A9X4NIA1"/>
<reference evidence="1" key="1">
    <citation type="submission" date="2022-10" db="EMBL/GenBank/DDBJ databases">
        <authorList>
            <person name="Turner M.S."/>
            <person name="Huang W."/>
        </authorList>
    </citation>
    <scope>NUCLEOTIDE SEQUENCE</scope>
    <source>
        <strain evidence="1">3</strain>
    </source>
</reference>
<accession>A0A9X4NIA1</accession>
<dbReference type="RefSeq" id="WP_278228973.1">
    <property type="nucleotide sequence ID" value="NZ_JAOWLY010000006.1"/>
</dbReference>
<comment type="caution">
    <text evidence="1">The sequence shown here is derived from an EMBL/GenBank/DDBJ whole genome shotgun (WGS) entry which is preliminary data.</text>
</comment>
<gene>
    <name evidence="1" type="ORF">OGZ51_07175</name>
</gene>